<sequence length="70" mass="8126">MKIVLVSFIVAFIFSGCLYRNACGYGNSVWDDKTYYYDAQGNYREKCPDNVIYTDEALQQSQDQFDAPIY</sequence>
<dbReference type="Proteomes" id="UP001210261">
    <property type="component" value="Unassembled WGS sequence"/>
</dbReference>
<gene>
    <name evidence="1" type="ORF">PF021_07680</name>
</gene>
<comment type="caution">
    <text evidence="1">The sequence shown here is derived from an EMBL/GenBank/DDBJ whole genome shotgun (WGS) entry which is preliminary data.</text>
</comment>
<accession>A0ABT4VFP7</accession>
<dbReference type="PROSITE" id="PS51257">
    <property type="entry name" value="PROKAR_LIPOPROTEIN"/>
    <property type="match status" value="1"/>
</dbReference>
<evidence type="ECO:0000313" key="2">
    <source>
        <dbReference type="Proteomes" id="UP001210261"/>
    </source>
</evidence>
<evidence type="ECO:0008006" key="3">
    <source>
        <dbReference type="Google" id="ProtNLM"/>
    </source>
</evidence>
<organism evidence="1 2">
    <name type="scientific">Helicobacter ibis</name>
    <dbReference type="NCBI Taxonomy" id="2962633"/>
    <lineage>
        <taxon>Bacteria</taxon>
        <taxon>Pseudomonadati</taxon>
        <taxon>Campylobacterota</taxon>
        <taxon>Epsilonproteobacteria</taxon>
        <taxon>Campylobacterales</taxon>
        <taxon>Helicobacteraceae</taxon>
        <taxon>Helicobacter</taxon>
    </lineage>
</organism>
<proteinExistence type="predicted"/>
<dbReference type="RefSeq" id="WP_271021906.1">
    <property type="nucleotide sequence ID" value="NZ_JAQHXR010000005.1"/>
</dbReference>
<name>A0ABT4VFP7_9HELI</name>
<keyword evidence="2" id="KW-1185">Reference proteome</keyword>
<protein>
    <recommendedName>
        <fullName evidence="3">Lipoprotein</fullName>
    </recommendedName>
</protein>
<reference evidence="1 2" key="1">
    <citation type="submission" date="2023-01" db="EMBL/GenBank/DDBJ databases">
        <title>Description of Helicobacter ibis sp. nov. isolated from faecal droppings of black-faced ibis (Theristicus melanopis).</title>
        <authorList>
            <person name="Lopez-Cantillo M."/>
            <person name="Vidal-Veuthey B."/>
            <person name="Mella A."/>
            <person name="De La Haba R."/>
            <person name="Collado L."/>
        </authorList>
    </citation>
    <scope>NUCLEOTIDE SEQUENCE [LARGE SCALE GENOMIC DNA]</scope>
    <source>
        <strain evidence="1 2">A82</strain>
    </source>
</reference>
<dbReference type="EMBL" id="JAQHXR010000005">
    <property type="protein sequence ID" value="MDA3969545.1"/>
    <property type="molecule type" value="Genomic_DNA"/>
</dbReference>
<evidence type="ECO:0000313" key="1">
    <source>
        <dbReference type="EMBL" id="MDA3969545.1"/>
    </source>
</evidence>